<evidence type="ECO:0000313" key="3">
    <source>
        <dbReference type="EMBL" id="GLJ94960.1"/>
    </source>
</evidence>
<evidence type="ECO:0000256" key="1">
    <source>
        <dbReference type="SAM" id="Phobius"/>
    </source>
</evidence>
<comment type="caution">
    <text evidence="3">The sequence shown here is derived from an EMBL/GenBank/DDBJ whole genome shotgun (WGS) entry which is preliminary data.</text>
</comment>
<organism evidence="3 4">
    <name type="scientific">Microbacterium dextranolyticum</name>
    <dbReference type="NCBI Taxonomy" id="36806"/>
    <lineage>
        <taxon>Bacteria</taxon>
        <taxon>Bacillati</taxon>
        <taxon>Actinomycetota</taxon>
        <taxon>Actinomycetes</taxon>
        <taxon>Micrococcales</taxon>
        <taxon>Microbacteriaceae</taxon>
        <taxon>Microbacterium</taxon>
    </lineage>
</organism>
<dbReference type="Proteomes" id="UP001142291">
    <property type="component" value="Unassembled WGS sequence"/>
</dbReference>
<dbReference type="RefSeq" id="WP_204964420.1">
    <property type="nucleotide sequence ID" value="NZ_BAAAUR010000004.1"/>
</dbReference>
<protein>
    <recommendedName>
        <fullName evidence="5">DUF916 domain-containing protein</fullName>
    </recommendedName>
</protein>
<keyword evidence="2" id="KW-0732">Signal</keyword>
<feature type="chain" id="PRO_5040807991" description="DUF916 domain-containing protein" evidence="2">
    <location>
        <begin position="33"/>
        <end position="374"/>
    </location>
</feature>
<reference evidence="3" key="1">
    <citation type="journal article" date="2014" name="Int. J. Syst. Evol. Microbiol.">
        <title>Complete genome sequence of Corynebacterium casei LMG S-19264T (=DSM 44701T), isolated from a smear-ripened cheese.</title>
        <authorList>
            <consortium name="US DOE Joint Genome Institute (JGI-PGF)"/>
            <person name="Walter F."/>
            <person name="Albersmeier A."/>
            <person name="Kalinowski J."/>
            <person name="Ruckert C."/>
        </authorList>
    </citation>
    <scope>NUCLEOTIDE SEQUENCE</scope>
    <source>
        <strain evidence="3">VKM Ac-1940</strain>
    </source>
</reference>
<proteinExistence type="predicted"/>
<dbReference type="AlphaFoldDB" id="A0A9W6HLS5"/>
<keyword evidence="1" id="KW-0812">Transmembrane</keyword>
<keyword evidence="1" id="KW-1133">Transmembrane helix</keyword>
<evidence type="ECO:0008006" key="5">
    <source>
        <dbReference type="Google" id="ProtNLM"/>
    </source>
</evidence>
<feature type="transmembrane region" description="Helical" evidence="1">
    <location>
        <begin position="308"/>
        <end position="330"/>
    </location>
</feature>
<sequence>MIPARLSRLVPAVLAAGILVVTALATPPAALADDAGGAGANGAGSTTDVTWTVRTDANGYGKERTSYSYAIDPGQSISDALVVANHGADALQLSLYAADGYTGAGGQLDLLTPADRSVGIGAWTHSDAATVTVPAGESVTVPFTVVVPASATPGDYVGGIVTSLSSSSDQGISVDRRLGIRMALRVSGALAPALTIENPHVAWGGTWSLGTGAATFGYTLHNTGNTTLGAQQTASVAGPFGWFPTDAAEVAPEVQILPGETRDVSVEVPGIVGMLALIASATVTPVVVDAAGSTTTMAPTTVQAVGLAVPWLLLIIVLVVAALAFGAVRLRRRRAASRRRTEDERVARAVAEALAEARTADDVVDEPATQAPTQ</sequence>
<gene>
    <name evidence="3" type="ORF">GCM10017591_10220</name>
</gene>
<keyword evidence="1" id="KW-0472">Membrane</keyword>
<evidence type="ECO:0000313" key="4">
    <source>
        <dbReference type="Proteomes" id="UP001142291"/>
    </source>
</evidence>
<accession>A0A9W6HLS5</accession>
<name>A0A9W6HLS5_9MICO</name>
<feature type="signal peptide" evidence="2">
    <location>
        <begin position="1"/>
        <end position="32"/>
    </location>
</feature>
<reference evidence="3" key="2">
    <citation type="submission" date="2023-01" db="EMBL/GenBank/DDBJ databases">
        <authorList>
            <person name="Sun Q."/>
            <person name="Evtushenko L."/>
        </authorList>
    </citation>
    <scope>NUCLEOTIDE SEQUENCE</scope>
    <source>
        <strain evidence="3">VKM Ac-1940</strain>
    </source>
</reference>
<evidence type="ECO:0000256" key="2">
    <source>
        <dbReference type="SAM" id="SignalP"/>
    </source>
</evidence>
<dbReference type="EMBL" id="BSER01000007">
    <property type="protein sequence ID" value="GLJ94960.1"/>
    <property type="molecule type" value="Genomic_DNA"/>
</dbReference>
<keyword evidence="4" id="KW-1185">Reference proteome</keyword>